<feature type="modified residue" description="4-aspartylphosphate" evidence="4">
    <location>
        <position position="54"/>
    </location>
</feature>
<dbReference type="PROSITE" id="PS51755">
    <property type="entry name" value="OMPR_PHOB"/>
    <property type="match status" value="1"/>
</dbReference>
<dbReference type="InterPro" id="IPR039420">
    <property type="entry name" value="WalR-like"/>
</dbReference>
<dbReference type="PANTHER" id="PTHR48111">
    <property type="entry name" value="REGULATOR OF RPOS"/>
    <property type="match status" value="1"/>
</dbReference>
<keyword evidence="3" id="KW-0804">Transcription</keyword>
<gene>
    <name evidence="8" type="ORF">KQI88_06245</name>
</gene>
<dbReference type="PROSITE" id="PS50110">
    <property type="entry name" value="RESPONSE_REGULATORY"/>
    <property type="match status" value="1"/>
</dbReference>
<keyword evidence="4" id="KW-0597">Phosphoprotein</keyword>
<evidence type="ECO:0000259" key="6">
    <source>
        <dbReference type="PROSITE" id="PS50110"/>
    </source>
</evidence>
<evidence type="ECO:0000313" key="8">
    <source>
        <dbReference type="EMBL" id="MBU5676010.1"/>
    </source>
</evidence>
<evidence type="ECO:0000256" key="5">
    <source>
        <dbReference type="PROSITE-ProRule" id="PRU01091"/>
    </source>
</evidence>
<accession>A0ABS6G0I9</accession>
<dbReference type="EMBL" id="JAHLQK010000002">
    <property type="protein sequence ID" value="MBU5676010.1"/>
    <property type="molecule type" value="Genomic_DNA"/>
</dbReference>
<proteinExistence type="predicted"/>
<dbReference type="CDD" id="cd00383">
    <property type="entry name" value="trans_reg_C"/>
    <property type="match status" value="1"/>
</dbReference>
<sequence>MAKEKILVVDDEKEIRDLIEIYLKNEGFDVIKACDGIEALDILEKEKVHLIILDIMMPKMDGIKACMKIREENNVPIIMLSAKAEDMDKIFGLTTGADDYITKPFNPLELIARAKSQIRRYTKLNSIATTTGEEIEIDDLIINVSTHEVKINGKDVKLTPREFDILELLARNRGMVFSMEKIYEKVWKEDFFDSTNTVMVHVRKIREKIEENPRSPRYIKTVWGVGYKIEN</sequence>
<dbReference type="Pfam" id="PF00486">
    <property type="entry name" value="Trans_reg_C"/>
    <property type="match status" value="1"/>
</dbReference>
<keyword evidence="9" id="KW-1185">Reference proteome</keyword>
<name>A0ABS6G0I9_9FIRM</name>
<dbReference type="CDD" id="cd17574">
    <property type="entry name" value="REC_OmpR"/>
    <property type="match status" value="1"/>
</dbReference>
<evidence type="ECO:0000256" key="3">
    <source>
        <dbReference type="ARBA" id="ARBA00023163"/>
    </source>
</evidence>
<evidence type="ECO:0000259" key="7">
    <source>
        <dbReference type="PROSITE" id="PS51755"/>
    </source>
</evidence>
<dbReference type="SMART" id="SM00862">
    <property type="entry name" value="Trans_reg_C"/>
    <property type="match status" value="1"/>
</dbReference>
<feature type="domain" description="OmpR/PhoB-type" evidence="7">
    <location>
        <begin position="132"/>
        <end position="231"/>
    </location>
</feature>
<dbReference type="Proteomes" id="UP000779508">
    <property type="component" value="Unassembled WGS sequence"/>
</dbReference>
<evidence type="ECO:0000256" key="2">
    <source>
        <dbReference type="ARBA" id="ARBA00023125"/>
    </source>
</evidence>
<keyword evidence="1" id="KW-0805">Transcription regulation</keyword>
<feature type="DNA-binding region" description="OmpR/PhoB-type" evidence="5">
    <location>
        <begin position="132"/>
        <end position="231"/>
    </location>
</feature>
<comment type="caution">
    <text evidence="8">The sequence shown here is derived from an EMBL/GenBank/DDBJ whole genome shotgun (WGS) entry which is preliminary data.</text>
</comment>
<protein>
    <submittedName>
        <fullName evidence="8">Response regulator transcription factor</fullName>
    </submittedName>
</protein>
<evidence type="ECO:0000256" key="1">
    <source>
        <dbReference type="ARBA" id="ARBA00023015"/>
    </source>
</evidence>
<dbReference type="InterPro" id="IPR001789">
    <property type="entry name" value="Sig_transdc_resp-reg_receiver"/>
</dbReference>
<dbReference type="PANTHER" id="PTHR48111:SF2">
    <property type="entry name" value="RESPONSE REGULATOR SAER"/>
    <property type="match status" value="1"/>
</dbReference>
<dbReference type="InterPro" id="IPR001867">
    <property type="entry name" value="OmpR/PhoB-type_DNA-bd"/>
</dbReference>
<dbReference type="Pfam" id="PF00072">
    <property type="entry name" value="Response_reg"/>
    <property type="match status" value="1"/>
</dbReference>
<evidence type="ECO:0000313" key="9">
    <source>
        <dbReference type="Proteomes" id="UP000779508"/>
    </source>
</evidence>
<evidence type="ECO:0000256" key="4">
    <source>
        <dbReference type="PROSITE-ProRule" id="PRU00169"/>
    </source>
</evidence>
<keyword evidence="2 5" id="KW-0238">DNA-binding</keyword>
<dbReference type="SMART" id="SM00448">
    <property type="entry name" value="REC"/>
    <property type="match status" value="1"/>
</dbReference>
<organism evidence="8 9">
    <name type="scientific">Alkaliphilus flagellatus</name>
    <dbReference type="NCBI Taxonomy" id="2841507"/>
    <lineage>
        <taxon>Bacteria</taxon>
        <taxon>Bacillati</taxon>
        <taxon>Bacillota</taxon>
        <taxon>Clostridia</taxon>
        <taxon>Peptostreptococcales</taxon>
        <taxon>Natronincolaceae</taxon>
        <taxon>Alkaliphilus</taxon>
    </lineage>
</organism>
<feature type="domain" description="Response regulatory" evidence="6">
    <location>
        <begin position="5"/>
        <end position="118"/>
    </location>
</feature>
<dbReference type="RefSeq" id="WP_216415494.1">
    <property type="nucleotide sequence ID" value="NZ_JAHLQK010000002.1"/>
</dbReference>
<reference evidence="8 9" key="1">
    <citation type="submission" date="2021-06" db="EMBL/GenBank/DDBJ databases">
        <authorList>
            <person name="Sun Q."/>
            <person name="Li D."/>
        </authorList>
    </citation>
    <scope>NUCLEOTIDE SEQUENCE [LARGE SCALE GENOMIC DNA]</scope>
    <source>
        <strain evidence="8 9">MSJ-5</strain>
    </source>
</reference>